<accession>A0A0A8UQK5</accession>
<dbReference type="PANTHER" id="PTHR15032:SF4">
    <property type="entry name" value="N-ACYL-PHOSPHATIDYLETHANOLAMINE-HYDROLYZING PHOSPHOLIPASE D"/>
    <property type="match status" value="1"/>
</dbReference>
<keyword evidence="5" id="KW-1185">Reference proteome</keyword>
<feature type="domain" description="Metallo-beta-lactamase" evidence="3">
    <location>
        <begin position="157"/>
        <end position="309"/>
    </location>
</feature>
<dbReference type="HOGENOM" id="CLU_503252_0_0_6"/>
<dbReference type="PATRIC" id="fig|449.7.peg.2150"/>
<evidence type="ECO:0000313" key="4">
    <source>
        <dbReference type="EMBL" id="CEK11023.1"/>
    </source>
</evidence>
<dbReference type="OrthoDB" id="9805728at2"/>
<reference evidence="5" key="1">
    <citation type="submission" date="2014-09" db="EMBL/GenBank/DDBJ databases">
        <authorList>
            <person name="Gomez-Valero L."/>
        </authorList>
    </citation>
    <scope>NUCLEOTIDE SEQUENCE [LARGE SCALE GENOMIC DNA]</scope>
    <source>
        <strain evidence="5">ATCC35250</strain>
    </source>
</reference>
<feature type="region of interest" description="Disordered" evidence="1">
    <location>
        <begin position="513"/>
        <end position="541"/>
    </location>
</feature>
<proteinExistence type="predicted"/>
<evidence type="ECO:0000256" key="1">
    <source>
        <dbReference type="SAM" id="MobiDB-lite"/>
    </source>
</evidence>
<organism evidence="4 5">
    <name type="scientific">Legionella hackeliae</name>
    <dbReference type="NCBI Taxonomy" id="449"/>
    <lineage>
        <taxon>Bacteria</taxon>
        <taxon>Pseudomonadati</taxon>
        <taxon>Pseudomonadota</taxon>
        <taxon>Gammaproteobacteria</taxon>
        <taxon>Legionellales</taxon>
        <taxon>Legionellaceae</taxon>
        <taxon>Legionella</taxon>
    </lineage>
</organism>
<feature type="transmembrane region" description="Helical" evidence="2">
    <location>
        <begin position="82"/>
        <end position="102"/>
    </location>
</feature>
<dbReference type="InterPro" id="IPR036866">
    <property type="entry name" value="RibonucZ/Hydroxyglut_hydro"/>
</dbReference>
<gene>
    <name evidence="4" type="ORF">LHA_1996</name>
</gene>
<evidence type="ECO:0000259" key="3">
    <source>
        <dbReference type="Pfam" id="PF12706"/>
    </source>
</evidence>
<dbReference type="RefSeq" id="WP_052673661.1">
    <property type="nucleotide sequence ID" value="NZ_LN681225.1"/>
</dbReference>
<sequence>MANTKKIHQRSLKKQRQENLGEDLTADTFLEFAKEFFSANEDQMKEFLSPVRRSDGRYVTSEANLDKFIDLRIFRETQIKRFFRWLSTTPPLFNIFFTWLFITQLGMKLAYFEQQENVGAKDIYKEGEKHAITNKEDEFTIHNLGHATQLIQTSGMNILTDPVFGNLAPVIYPAMTKNLGHNVKAEELPHIDVILISHNHRDHVDVDSLKKLVMHQPRLLVPIGDEDFFKSLGFTNVHGFEWHEQITLTSNSEKTVTFCSVPADHRSGRHGHDSHQSLVMGWTISPEDREEILYFAGDTARINDARMKGLALDIYQLYQHKNLQLETLPRIINLEPGGPNYTRKDMLPTHQSAVDSVVSSFRLALALEEVSRKDPDAKTHPPAVDWLATTATIFMHQNKFELGPDRFNENYFIFTRLCSYLQMSDTQLVKHEKKQEGKSASWSLFHRRKDFIISGVKELKEIAKQIWPADSPKKQQENIVNFIKARTHFPLIREKLTADEPFISIGEQSSIVPDTMDPINGKLKGEKKDSDSPSDNPAFEM</sequence>
<evidence type="ECO:0000256" key="2">
    <source>
        <dbReference type="SAM" id="Phobius"/>
    </source>
</evidence>
<evidence type="ECO:0000313" key="5">
    <source>
        <dbReference type="Proteomes" id="UP000032803"/>
    </source>
</evidence>
<keyword evidence="2" id="KW-0812">Transmembrane</keyword>
<keyword evidence="4" id="KW-0378">Hydrolase</keyword>
<dbReference type="AlphaFoldDB" id="A0A0A8UQK5"/>
<dbReference type="EMBL" id="LN681225">
    <property type="protein sequence ID" value="CEK11023.1"/>
    <property type="molecule type" value="Genomic_DNA"/>
</dbReference>
<dbReference type="Proteomes" id="UP000032803">
    <property type="component" value="Chromosome I"/>
</dbReference>
<dbReference type="InterPro" id="IPR001279">
    <property type="entry name" value="Metallo-B-lactamas"/>
</dbReference>
<dbReference type="Gene3D" id="3.60.15.10">
    <property type="entry name" value="Ribonuclease Z/Hydroxyacylglutathione hydrolase-like"/>
    <property type="match status" value="1"/>
</dbReference>
<dbReference type="KEGG" id="lha:LHA_1996"/>
<dbReference type="SUPFAM" id="SSF56281">
    <property type="entry name" value="Metallo-hydrolase/oxidoreductase"/>
    <property type="match status" value="1"/>
</dbReference>
<protein>
    <submittedName>
        <fullName evidence="4">Putative hydrolase</fullName>
    </submittedName>
</protein>
<keyword evidence="2" id="KW-0472">Membrane</keyword>
<dbReference type="PANTHER" id="PTHR15032">
    <property type="entry name" value="N-ACYL-PHOSPHATIDYLETHANOLAMINE-HYDROLYZING PHOSPHOLIPASE D"/>
    <property type="match status" value="1"/>
</dbReference>
<dbReference type="GO" id="GO:0016787">
    <property type="term" value="F:hydrolase activity"/>
    <property type="evidence" value="ECO:0007669"/>
    <property type="project" value="UniProtKB-KW"/>
</dbReference>
<dbReference type="GO" id="GO:0005737">
    <property type="term" value="C:cytoplasm"/>
    <property type="evidence" value="ECO:0007669"/>
    <property type="project" value="TreeGrafter"/>
</dbReference>
<keyword evidence="2" id="KW-1133">Transmembrane helix</keyword>
<dbReference type="Pfam" id="PF12706">
    <property type="entry name" value="Lactamase_B_2"/>
    <property type="match status" value="1"/>
</dbReference>
<dbReference type="STRING" id="449.LHA_1996"/>
<name>A0A0A8UQK5_LEGHA</name>